<comment type="similarity">
    <text evidence="10">Belongs to the MntA antitoxin family.</text>
</comment>
<dbReference type="InterPro" id="IPR043519">
    <property type="entry name" value="NT_sf"/>
</dbReference>
<evidence type="ECO:0000259" key="13">
    <source>
        <dbReference type="Pfam" id="PF01909"/>
    </source>
</evidence>
<protein>
    <recommendedName>
        <fullName evidence="9">protein adenylyltransferase</fullName>
        <ecNumber evidence="9">2.7.7.108</ecNumber>
    </recommendedName>
</protein>
<dbReference type="PANTHER" id="PTHR33571:SF19">
    <property type="entry name" value="PROTEIN ADENYLYLTRANSFERASE MJ0128-RELATED"/>
    <property type="match status" value="1"/>
</dbReference>
<keyword evidence="7" id="KW-0067">ATP-binding</keyword>
<dbReference type="GO" id="GO:0070733">
    <property type="term" value="F:AMPylase activity"/>
    <property type="evidence" value="ECO:0007669"/>
    <property type="project" value="UniProtKB-EC"/>
</dbReference>
<dbReference type="Proteomes" id="UP000033123">
    <property type="component" value="Chromosome"/>
</dbReference>
<evidence type="ECO:0000256" key="7">
    <source>
        <dbReference type="ARBA" id="ARBA00022840"/>
    </source>
</evidence>
<name>A0A0E3PIF8_9EURY</name>
<organism evidence="14 15">
    <name type="scientific">Methanosarcina siciliae C2J</name>
    <dbReference type="NCBI Taxonomy" id="1434118"/>
    <lineage>
        <taxon>Archaea</taxon>
        <taxon>Methanobacteriati</taxon>
        <taxon>Methanobacteriota</taxon>
        <taxon>Stenosarchaea group</taxon>
        <taxon>Methanomicrobia</taxon>
        <taxon>Methanosarcinales</taxon>
        <taxon>Methanosarcinaceae</taxon>
        <taxon>Methanosarcina</taxon>
    </lineage>
</organism>
<dbReference type="PANTHER" id="PTHR33571">
    <property type="entry name" value="SSL8005 PROTEIN"/>
    <property type="match status" value="1"/>
</dbReference>
<dbReference type="AlphaFoldDB" id="A0A0E3PIF8"/>
<dbReference type="KEGG" id="msj:MSSAC_0080"/>
<evidence type="ECO:0000256" key="4">
    <source>
        <dbReference type="ARBA" id="ARBA00022695"/>
    </source>
</evidence>
<evidence type="ECO:0000256" key="10">
    <source>
        <dbReference type="ARBA" id="ARBA00038276"/>
    </source>
</evidence>
<evidence type="ECO:0000256" key="1">
    <source>
        <dbReference type="ARBA" id="ARBA00001946"/>
    </source>
</evidence>
<evidence type="ECO:0000256" key="9">
    <source>
        <dbReference type="ARBA" id="ARBA00034531"/>
    </source>
</evidence>
<sequence length="104" mass="11831">MMAPSQLPEETFRFMAILRQNMPEISRKYKVSYLGIFGSYVRGEQGPESDLDILVEFEEAPGFFEYIQLEDYLSEILGVKVDLVMKSALKPAIGKHILEEVVAV</sequence>
<gene>
    <name evidence="14" type="ORF">MSSAC_0080</name>
</gene>
<proteinExistence type="inferred from homology"/>
<keyword evidence="3 14" id="KW-0808">Transferase</keyword>
<reference evidence="14 15" key="1">
    <citation type="submission" date="2014-07" db="EMBL/GenBank/DDBJ databases">
        <title>Methanogenic archaea and the global carbon cycle.</title>
        <authorList>
            <person name="Henriksen J.R."/>
            <person name="Luke J."/>
            <person name="Reinhart S."/>
            <person name="Benedict M.N."/>
            <person name="Youngblut N.D."/>
            <person name="Metcalf M.E."/>
            <person name="Whitaker R.J."/>
            <person name="Metcalf W.W."/>
        </authorList>
    </citation>
    <scope>NUCLEOTIDE SEQUENCE [LARGE SCALE GENOMIC DNA]</scope>
    <source>
        <strain evidence="14 15">C2J</strain>
    </source>
</reference>
<keyword evidence="2" id="KW-1277">Toxin-antitoxin system</keyword>
<dbReference type="EC" id="2.7.7.108" evidence="9"/>
<comment type="catalytic activity">
    <reaction evidence="12">
        <text>L-tyrosyl-[protein] + ATP = O-(5'-adenylyl)-L-tyrosyl-[protein] + diphosphate</text>
        <dbReference type="Rhea" id="RHEA:54288"/>
        <dbReference type="Rhea" id="RHEA-COMP:10136"/>
        <dbReference type="Rhea" id="RHEA-COMP:13846"/>
        <dbReference type="ChEBI" id="CHEBI:30616"/>
        <dbReference type="ChEBI" id="CHEBI:33019"/>
        <dbReference type="ChEBI" id="CHEBI:46858"/>
        <dbReference type="ChEBI" id="CHEBI:83624"/>
        <dbReference type="EC" id="2.7.7.108"/>
    </reaction>
</comment>
<comment type="cofactor">
    <cofactor evidence="1">
        <name>Mg(2+)</name>
        <dbReference type="ChEBI" id="CHEBI:18420"/>
    </cofactor>
</comment>
<dbReference type="GO" id="GO:0005524">
    <property type="term" value="F:ATP binding"/>
    <property type="evidence" value="ECO:0007669"/>
    <property type="project" value="UniProtKB-KW"/>
</dbReference>
<evidence type="ECO:0000313" key="15">
    <source>
        <dbReference type="Proteomes" id="UP000033123"/>
    </source>
</evidence>
<dbReference type="InterPro" id="IPR052038">
    <property type="entry name" value="Type-VII_TA_antitoxin"/>
</dbReference>
<evidence type="ECO:0000256" key="5">
    <source>
        <dbReference type="ARBA" id="ARBA00022723"/>
    </source>
</evidence>
<dbReference type="STRING" id="1434118.MSSAC_0080"/>
<accession>A0A0E3PIF8</accession>
<evidence type="ECO:0000256" key="3">
    <source>
        <dbReference type="ARBA" id="ARBA00022679"/>
    </source>
</evidence>
<evidence type="ECO:0000256" key="8">
    <source>
        <dbReference type="ARBA" id="ARBA00022842"/>
    </source>
</evidence>
<evidence type="ECO:0000256" key="11">
    <source>
        <dbReference type="ARBA" id="ARBA00047518"/>
    </source>
</evidence>
<dbReference type="InterPro" id="IPR002934">
    <property type="entry name" value="Polymerase_NTP_transf_dom"/>
</dbReference>
<keyword evidence="4" id="KW-0548">Nucleotidyltransferase</keyword>
<evidence type="ECO:0000256" key="6">
    <source>
        <dbReference type="ARBA" id="ARBA00022741"/>
    </source>
</evidence>
<dbReference type="Gene3D" id="3.30.460.10">
    <property type="entry name" value="Beta Polymerase, domain 2"/>
    <property type="match status" value="1"/>
</dbReference>
<evidence type="ECO:0000256" key="12">
    <source>
        <dbReference type="ARBA" id="ARBA00048696"/>
    </source>
</evidence>
<keyword evidence="8" id="KW-0460">Magnesium</keyword>
<keyword evidence="5" id="KW-0479">Metal-binding</keyword>
<dbReference type="Pfam" id="PF01909">
    <property type="entry name" value="NTP_transf_2"/>
    <property type="match status" value="1"/>
</dbReference>
<dbReference type="PATRIC" id="fig|1434118.4.peg.107"/>
<dbReference type="HOGENOM" id="CLU_130257_10_0_2"/>
<dbReference type="CDD" id="cd05403">
    <property type="entry name" value="NT_KNTase_like"/>
    <property type="match status" value="1"/>
</dbReference>
<evidence type="ECO:0000313" key="14">
    <source>
        <dbReference type="EMBL" id="AKB34670.1"/>
    </source>
</evidence>
<evidence type="ECO:0000256" key="2">
    <source>
        <dbReference type="ARBA" id="ARBA00022649"/>
    </source>
</evidence>
<dbReference type="SUPFAM" id="SSF81301">
    <property type="entry name" value="Nucleotidyltransferase"/>
    <property type="match status" value="1"/>
</dbReference>
<feature type="domain" description="Polymerase nucleotidyl transferase" evidence="13">
    <location>
        <begin position="24"/>
        <end position="103"/>
    </location>
</feature>
<comment type="catalytic activity">
    <reaction evidence="11">
        <text>O-(5'-adenylyl)-L-tyrosyl-[protein] + ATP = O-[5'-(adenylyl-(5'-&gt;3')-adenylyl)]-L-tyrosyl-[protein] + diphosphate</text>
        <dbReference type="Rhea" id="RHEA:66528"/>
        <dbReference type="Rhea" id="RHEA-COMP:13846"/>
        <dbReference type="Rhea" id="RHEA-COMP:17046"/>
        <dbReference type="ChEBI" id="CHEBI:30616"/>
        <dbReference type="ChEBI" id="CHEBI:33019"/>
        <dbReference type="ChEBI" id="CHEBI:83624"/>
        <dbReference type="ChEBI" id="CHEBI:167160"/>
    </reaction>
</comment>
<dbReference type="GO" id="GO:0046872">
    <property type="term" value="F:metal ion binding"/>
    <property type="evidence" value="ECO:0007669"/>
    <property type="project" value="UniProtKB-KW"/>
</dbReference>
<dbReference type="EMBL" id="CP009508">
    <property type="protein sequence ID" value="AKB34670.1"/>
    <property type="molecule type" value="Genomic_DNA"/>
</dbReference>
<keyword evidence="6" id="KW-0547">Nucleotide-binding</keyword>